<dbReference type="EMBL" id="FMAQ01000001">
    <property type="protein sequence ID" value="SCB71802.1"/>
    <property type="molecule type" value="Genomic_DNA"/>
</dbReference>
<dbReference type="OrthoDB" id="9802241at2"/>
<evidence type="ECO:0000256" key="4">
    <source>
        <dbReference type="ARBA" id="ARBA00022898"/>
    </source>
</evidence>
<comment type="similarity">
    <text evidence="9 12">Belongs to the Orn/Lys/Arg decarboxylase class-II family. LysA subfamily.</text>
</comment>
<evidence type="ECO:0000256" key="10">
    <source>
        <dbReference type="ARBA" id="ARBA00066427"/>
    </source>
</evidence>
<dbReference type="InterPro" id="IPR002986">
    <property type="entry name" value="DAP_deCOOHase_LysA"/>
</dbReference>
<evidence type="ECO:0000256" key="12">
    <source>
        <dbReference type="HAMAP-Rule" id="MF_02120"/>
    </source>
</evidence>
<organism evidence="17 18">
    <name type="scientific">Gilliamella bombicola</name>
    <dbReference type="NCBI Taxonomy" id="1798182"/>
    <lineage>
        <taxon>Bacteria</taxon>
        <taxon>Pseudomonadati</taxon>
        <taxon>Pseudomonadota</taxon>
        <taxon>Gammaproteobacteria</taxon>
        <taxon>Orbales</taxon>
        <taxon>Orbaceae</taxon>
        <taxon>Gilliamella</taxon>
    </lineage>
</organism>
<dbReference type="STRING" id="1798182.GA0061081_10123"/>
<dbReference type="AlphaFoldDB" id="A0A1C3YP29"/>
<feature type="modified residue" description="N6-(pyridoxal phosphate)lysine" evidence="12 13">
    <location>
        <position position="60"/>
    </location>
</feature>
<protein>
    <recommendedName>
        <fullName evidence="11 12">Diaminopimelate decarboxylase</fullName>
        <shortName evidence="12">DAP decarboxylase</shortName>
        <shortName evidence="12">DAPDC</shortName>
        <ecNumber evidence="10 12">4.1.1.20</ecNumber>
    </recommendedName>
</protein>
<feature type="binding site" evidence="12">
    <location>
        <position position="317"/>
    </location>
    <ligand>
        <name>substrate</name>
    </ligand>
</feature>
<dbReference type="GO" id="GO:0008836">
    <property type="term" value="F:diaminopimelate decarboxylase activity"/>
    <property type="evidence" value="ECO:0007669"/>
    <property type="project" value="UniProtKB-UniRule"/>
</dbReference>
<dbReference type="InterPro" id="IPR022653">
    <property type="entry name" value="De-COase2_pyr-phos_BS"/>
</dbReference>
<dbReference type="Gene3D" id="3.20.20.10">
    <property type="entry name" value="Alanine racemase"/>
    <property type="match status" value="1"/>
</dbReference>
<dbReference type="GO" id="GO:0030170">
    <property type="term" value="F:pyridoxal phosphate binding"/>
    <property type="evidence" value="ECO:0007669"/>
    <property type="project" value="UniProtKB-UniRule"/>
</dbReference>
<keyword evidence="18" id="KW-1185">Reference proteome</keyword>
<dbReference type="InterPro" id="IPR000183">
    <property type="entry name" value="Orn/DAP/Arg_de-COase"/>
</dbReference>
<feature type="binding site" evidence="12">
    <location>
        <position position="313"/>
    </location>
    <ligand>
        <name>substrate</name>
    </ligand>
</feature>
<dbReference type="UniPathway" id="UPA00034">
    <property type="reaction ID" value="UER00027"/>
</dbReference>
<dbReference type="SUPFAM" id="SSF50621">
    <property type="entry name" value="Alanine racemase C-terminal domain-like"/>
    <property type="match status" value="1"/>
</dbReference>
<sequence length="417" mass="46379">MDFLNYQHDHLFANQIAIADLAKQYGTPLYVYSADHISKQFLAYEQALINNKHLVCYAVKANSNLAVLSLLAKLGAGFDIVSQGELERVLKAGADPKKIVFSGVAKSVVEIERALEVGIKCFNVESEAELYRINEVAKRLNKTAPISLRINPDVDAKTHPYISTGLRENKFGISYELALDVYRKARSLANINIVGIDCHIGSQLTQLSPFLDAADRILALVDKLQSDNIIIEHIDLGGGLGVCYDSEQPPTASQLVTELKNKLINYPDIEILFEPGRSIVANSGVLITKVEYTKHQDDNHFAIVDAGMNDLIRPALYDAWMNILPEKQPQAGDESFVYNVVGPICESSDVLAYQRKLSVKQDDLLVICSAGAYGFSMASNYNSHPRPAEVMLIDEQQHKLIRERESFEDLWRGEVVL</sequence>
<dbReference type="CDD" id="cd06828">
    <property type="entry name" value="PLPDE_III_DapDC"/>
    <property type="match status" value="1"/>
</dbReference>
<comment type="catalytic activity">
    <reaction evidence="7 12 14">
        <text>meso-2,6-diaminopimelate + H(+) = L-lysine + CO2</text>
        <dbReference type="Rhea" id="RHEA:15101"/>
        <dbReference type="ChEBI" id="CHEBI:15378"/>
        <dbReference type="ChEBI" id="CHEBI:16526"/>
        <dbReference type="ChEBI" id="CHEBI:32551"/>
        <dbReference type="ChEBI" id="CHEBI:57791"/>
        <dbReference type="EC" id="4.1.1.20"/>
    </reaction>
</comment>
<feature type="domain" description="Orn/DAP/Arg decarboxylase 2 N-terminal" evidence="16">
    <location>
        <begin position="35"/>
        <end position="281"/>
    </location>
</feature>
<evidence type="ECO:0000256" key="5">
    <source>
        <dbReference type="ARBA" id="ARBA00023154"/>
    </source>
</evidence>
<dbReference type="InterPro" id="IPR029066">
    <property type="entry name" value="PLP-binding_barrel"/>
</dbReference>
<reference evidence="18" key="1">
    <citation type="submission" date="2016-08" db="EMBL/GenBank/DDBJ databases">
        <authorList>
            <person name="Varghese N."/>
            <person name="Submissions Spin"/>
        </authorList>
    </citation>
    <scope>NUCLEOTIDE SEQUENCE [LARGE SCALE GENOMIC DNA]</scope>
    <source>
        <strain evidence="18">R-53248</strain>
    </source>
</reference>
<comment type="pathway">
    <text evidence="8 12 14">Amino-acid biosynthesis; L-lysine biosynthesis via DAP pathway; L-lysine from DL-2,6-diaminopimelate: step 1/1.</text>
</comment>
<evidence type="ECO:0000256" key="3">
    <source>
        <dbReference type="ARBA" id="ARBA00022793"/>
    </source>
</evidence>
<dbReference type="PRINTS" id="PR01179">
    <property type="entry name" value="ODADCRBXLASE"/>
</dbReference>
<feature type="active site" description="Proton donor" evidence="13">
    <location>
        <position position="345"/>
    </location>
</feature>
<dbReference type="InterPro" id="IPR009006">
    <property type="entry name" value="Ala_racemase/Decarboxylase_C"/>
</dbReference>
<feature type="binding site" evidence="12">
    <location>
        <position position="346"/>
    </location>
    <ligand>
        <name>substrate</name>
    </ligand>
</feature>
<dbReference type="PRINTS" id="PR01181">
    <property type="entry name" value="DAPDCRBXLASE"/>
</dbReference>
<proteinExistence type="inferred from homology"/>
<comment type="cofactor">
    <cofactor evidence="1 12 13 14">
        <name>pyridoxal 5'-phosphate</name>
        <dbReference type="ChEBI" id="CHEBI:597326"/>
    </cofactor>
</comment>
<evidence type="ECO:0000256" key="2">
    <source>
        <dbReference type="ARBA" id="ARBA00022605"/>
    </source>
</evidence>
<dbReference type="Proteomes" id="UP000199670">
    <property type="component" value="Unassembled WGS sequence"/>
</dbReference>
<feature type="binding site" evidence="12">
    <location>
        <position position="373"/>
    </location>
    <ligand>
        <name>pyridoxal 5'-phosphate</name>
        <dbReference type="ChEBI" id="CHEBI:597326"/>
    </ligand>
</feature>
<dbReference type="RefSeq" id="WP_091345920.1">
    <property type="nucleotide sequence ID" value="NZ_FMAQ01000001.1"/>
</dbReference>
<dbReference type="InterPro" id="IPR022644">
    <property type="entry name" value="De-COase2_N"/>
</dbReference>
<dbReference type="InterPro" id="IPR022643">
    <property type="entry name" value="De-COase2_C"/>
</dbReference>
<evidence type="ECO:0000313" key="18">
    <source>
        <dbReference type="Proteomes" id="UP000199670"/>
    </source>
</evidence>
<comment type="subunit">
    <text evidence="12">Homodimer.</text>
</comment>
<evidence type="ECO:0000256" key="11">
    <source>
        <dbReference type="ARBA" id="ARBA00074972"/>
    </source>
</evidence>
<dbReference type="PROSITE" id="PS00878">
    <property type="entry name" value="ODR_DC_2_1"/>
    <property type="match status" value="1"/>
</dbReference>
<evidence type="ECO:0000256" key="9">
    <source>
        <dbReference type="ARBA" id="ARBA00060983"/>
    </source>
</evidence>
<dbReference type="Gene3D" id="2.40.37.10">
    <property type="entry name" value="Lyase, Ornithine Decarboxylase, Chain A, domain 1"/>
    <property type="match status" value="1"/>
</dbReference>
<keyword evidence="4 12" id="KW-0663">Pyridoxal phosphate</keyword>
<accession>A0A1C3YP29</accession>
<dbReference type="FunFam" id="3.20.20.10:FF:000003">
    <property type="entry name" value="Diaminopimelate decarboxylase"/>
    <property type="match status" value="1"/>
</dbReference>
<evidence type="ECO:0000256" key="1">
    <source>
        <dbReference type="ARBA" id="ARBA00001933"/>
    </source>
</evidence>
<dbReference type="GO" id="GO:0009089">
    <property type="term" value="P:lysine biosynthetic process via diaminopimelate"/>
    <property type="evidence" value="ECO:0007669"/>
    <property type="project" value="UniProtKB-UniRule"/>
</dbReference>
<dbReference type="FunFam" id="2.40.37.10:FF:000003">
    <property type="entry name" value="Diaminopimelate decarboxylase"/>
    <property type="match status" value="1"/>
</dbReference>
<keyword evidence="6 12" id="KW-0456">Lyase</keyword>
<dbReference type="Pfam" id="PF00278">
    <property type="entry name" value="Orn_DAP_Arg_deC"/>
    <property type="match status" value="1"/>
</dbReference>
<keyword evidence="2 12" id="KW-0028">Amino-acid biosynthesis</keyword>
<dbReference type="HAMAP" id="MF_02120">
    <property type="entry name" value="LysA"/>
    <property type="match status" value="1"/>
</dbReference>
<evidence type="ECO:0000256" key="8">
    <source>
        <dbReference type="ARBA" id="ARBA00060643"/>
    </source>
</evidence>
<evidence type="ECO:0000256" key="7">
    <source>
        <dbReference type="ARBA" id="ARBA00050464"/>
    </source>
</evidence>
<dbReference type="Pfam" id="PF02784">
    <property type="entry name" value="Orn_Arg_deC_N"/>
    <property type="match status" value="1"/>
</dbReference>
<keyword evidence="5 12" id="KW-0457">Lysine biosynthesis</keyword>
<dbReference type="NCBIfam" id="TIGR01048">
    <property type="entry name" value="lysA"/>
    <property type="match status" value="1"/>
</dbReference>
<comment type="function">
    <text evidence="12">Specifically catalyzes the decarboxylation of meso-diaminopimelate (meso-DAP) to L-lysine.</text>
</comment>
<dbReference type="PANTHER" id="PTHR43727">
    <property type="entry name" value="DIAMINOPIMELATE DECARBOXYLASE"/>
    <property type="match status" value="1"/>
</dbReference>
<gene>
    <name evidence="12" type="primary">lysA</name>
    <name evidence="17" type="ORF">GA0061081_10123</name>
</gene>
<evidence type="ECO:0000256" key="13">
    <source>
        <dbReference type="PIRSR" id="PIRSR600183-50"/>
    </source>
</evidence>
<dbReference type="PANTHER" id="PTHR43727:SF2">
    <property type="entry name" value="GROUP IV DECARBOXYLASE"/>
    <property type="match status" value="1"/>
</dbReference>
<dbReference type="EC" id="4.1.1.20" evidence="10 12"/>
<feature type="binding site" evidence="12">
    <location>
        <position position="373"/>
    </location>
    <ligand>
        <name>substrate</name>
    </ligand>
</feature>
<evidence type="ECO:0000259" key="15">
    <source>
        <dbReference type="Pfam" id="PF00278"/>
    </source>
</evidence>
<name>A0A1C3YP29_9GAMM</name>
<feature type="domain" description="Orn/DAP/Arg decarboxylase 2 C-terminal" evidence="15">
    <location>
        <begin position="30"/>
        <end position="371"/>
    </location>
</feature>
<evidence type="ECO:0000259" key="16">
    <source>
        <dbReference type="Pfam" id="PF02784"/>
    </source>
</evidence>
<feature type="binding site" evidence="12">
    <location>
        <position position="277"/>
    </location>
    <ligand>
        <name>substrate</name>
    </ligand>
</feature>
<dbReference type="SUPFAM" id="SSF51419">
    <property type="entry name" value="PLP-binding barrel"/>
    <property type="match status" value="1"/>
</dbReference>
<evidence type="ECO:0000256" key="14">
    <source>
        <dbReference type="RuleBase" id="RU003738"/>
    </source>
</evidence>
<feature type="binding site" evidence="12">
    <location>
        <begin position="274"/>
        <end position="277"/>
    </location>
    <ligand>
        <name>pyridoxal 5'-phosphate</name>
        <dbReference type="ChEBI" id="CHEBI:597326"/>
    </ligand>
</feature>
<evidence type="ECO:0000256" key="6">
    <source>
        <dbReference type="ARBA" id="ARBA00023239"/>
    </source>
</evidence>
<evidence type="ECO:0000313" key="17">
    <source>
        <dbReference type="EMBL" id="SCB71802.1"/>
    </source>
</evidence>
<keyword evidence="3 12" id="KW-0210">Decarboxylase</keyword>
<feature type="binding site" evidence="12">
    <location>
        <position position="239"/>
    </location>
    <ligand>
        <name>pyridoxal 5'-phosphate</name>
        <dbReference type="ChEBI" id="CHEBI:597326"/>
    </ligand>
</feature>